<name>A6IB32_RAT</name>
<evidence type="ECO:0000313" key="2">
    <source>
        <dbReference type="EMBL" id="EDL91300.1"/>
    </source>
</evidence>
<dbReference type="Proteomes" id="UP000234681">
    <property type="component" value="Chromosome 4"/>
</dbReference>
<proteinExistence type="predicted"/>
<feature type="non-terminal residue" evidence="2">
    <location>
        <position position="77"/>
    </location>
</feature>
<keyword evidence="1" id="KW-1133">Transmembrane helix</keyword>
<evidence type="ECO:0000313" key="3">
    <source>
        <dbReference type="Proteomes" id="UP000234681"/>
    </source>
</evidence>
<dbReference type="EMBL" id="CH473957">
    <property type="protein sequence ID" value="EDL91300.1"/>
    <property type="molecule type" value="Genomic_DNA"/>
</dbReference>
<evidence type="ECO:0000256" key="1">
    <source>
        <dbReference type="SAM" id="Phobius"/>
    </source>
</evidence>
<sequence length="77" mass="8505">MLRSVCFRFLKRPWRRLHWLSPLATAVVMVTGPAAPMAWRRLPTVPADGHPALGLRGALVRPPPSWGAINGSNLDHC</sequence>
<gene>
    <name evidence="2" type="primary">RGD1565596_predicted</name>
    <name evidence="2" type="ORF">rCG_56528</name>
</gene>
<organism evidence="2 3">
    <name type="scientific">Rattus norvegicus</name>
    <name type="common">Rat</name>
    <dbReference type="NCBI Taxonomy" id="10116"/>
    <lineage>
        <taxon>Eukaryota</taxon>
        <taxon>Metazoa</taxon>
        <taxon>Chordata</taxon>
        <taxon>Craniata</taxon>
        <taxon>Vertebrata</taxon>
        <taxon>Euteleostomi</taxon>
        <taxon>Mammalia</taxon>
        <taxon>Eutheria</taxon>
        <taxon>Euarchontoglires</taxon>
        <taxon>Glires</taxon>
        <taxon>Rodentia</taxon>
        <taxon>Myomorpha</taxon>
        <taxon>Muroidea</taxon>
        <taxon>Muridae</taxon>
        <taxon>Murinae</taxon>
        <taxon>Rattus</taxon>
    </lineage>
</organism>
<protein>
    <submittedName>
        <fullName evidence="2">Similar to Gene model 461 (Predicted)</fullName>
    </submittedName>
</protein>
<keyword evidence="1" id="KW-0472">Membrane</keyword>
<dbReference type="AlphaFoldDB" id="A6IB32"/>
<reference evidence="3" key="1">
    <citation type="submission" date="2005-09" db="EMBL/GenBank/DDBJ databases">
        <authorList>
            <person name="Mural R.J."/>
            <person name="Li P.W."/>
            <person name="Adams M.D."/>
            <person name="Amanatides P.G."/>
            <person name="Baden-Tillson H."/>
            <person name="Barnstead M."/>
            <person name="Chin S.H."/>
            <person name="Dew I."/>
            <person name="Evans C.A."/>
            <person name="Ferriera S."/>
            <person name="Flanigan M."/>
            <person name="Fosler C."/>
            <person name="Glodek A."/>
            <person name="Gu Z."/>
            <person name="Holt R.A."/>
            <person name="Jennings D."/>
            <person name="Kraft C.L."/>
            <person name="Lu F."/>
            <person name="Nguyen T."/>
            <person name="Nusskern D.R."/>
            <person name="Pfannkoch C.M."/>
            <person name="Sitter C."/>
            <person name="Sutton G.G."/>
            <person name="Venter J.C."/>
            <person name="Wang Z."/>
            <person name="Woodage T."/>
            <person name="Zheng X.H."/>
            <person name="Zhong F."/>
        </authorList>
    </citation>
    <scope>NUCLEOTIDE SEQUENCE [LARGE SCALE GENOMIC DNA]</scope>
    <source>
        <strain>BN</strain>
        <strain evidence="3">Sprague-Dawley</strain>
    </source>
</reference>
<keyword evidence="1" id="KW-0812">Transmembrane</keyword>
<feature type="transmembrane region" description="Helical" evidence="1">
    <location>
        <begin position="20"/>
        <end position="39"/>
    </location>
</feature>
<accession>A6IB32</accession>